<name>A0A4Z2DYM7_9TELE</name>
<reference evidence="1 2" key="1">
    <citation type="submission" date="2019-03" db="EMBL/GenBank/DDBJ databases">
        <title>First draft genome of Liparis tanakae, snailfish: a comprehensive survey of snailfish specific genes.</title>
        <authorList>
            <person name="Kim W."/>
            <person name="Song I."/>
            <person name="Jeong J.-H."/>
            <person name="Kim D."/>
            <person name="Kim S."/>
            <person name="Ryu S."/>
            <person name="Song J.Y."/>
            <person name="Lee S.K."/>
        </authorList>
    </citation>
    <scope>NUCLEOTIDE SEQUENCE [LARGE SCALE GENOMIC DNA]</scope>
    <source>
        <tissue evidence="1">Muscle</tissue>
    </source>
</reference>
<gene>
    <name evidence="1" type="ORF">EYF80_068272</name>
</gene>
<proteinExistence type="predicted"/>
<keyword evidence="2" id="KW-1185">Reference proteome</keyword>
<sequence>MRRRCTVTSR</sequence>
<protein>
    <submittedName>
        <fullName evidence="1">Uncharacterized protein</fullName>
    </submittedName>
</protein>
<dbReference type="Proteomes" id="UP000314294">
    <property type="component" value="Unassembled WGS sequence"/>
</dbReference>
<organism evidence="1 2">
    <name type="scientific">Liparis tanakae</name>
    <name type="common">Tanaka's snailfish</name>
    <dbReference type="NCBI Taxonomy" id="230148"/>
    <lineage>
        <taxon>Eukaryota</taxon>
        <taxon>Metazoa</taxon>
        <taxon>Chordata</taxon>
        <taxon>Craniata</taxon>
        <taxon>Vertebrata</taxon>
        <taxon>Euteleostomi</taxon>
        <taxon>Actinopterygii</taxon>
        <taxon>Neopterygii</taxon>
        <taxon>Teleostei</taxon>
        <taxon>Neoteleostei</taxon>
        <taxon>Acanthomorphata</taxon>
        <taxon>Eupercaria</taxon>
        <taxon>Perciformes</taxon>
        <taxon>Cottioidei</taxon>
        <taxon>Cottales</taxon>
        <taxon>Liparidae</taxon>
        <taxon>Liparis</taxon>
    </lineage>
</organism>
<comment type="caution">
    <text evidence="1">The sequence shown here is derived from an EMBL/GenBank/DDBJ whole genome shotgun (WGS) entry which is preliminary data.</text>
</comment>
<dbReference type="EMBL" id="SRLO01026859">
    <property type="protein sequence ID" value="TNN21616.1"/>
    <property type="molecule type" value="Genomic_DNA"/>
</dbReference>
<accession>A0A4Z2DYM7</accession>
<evidence type="ECO:0000313" key="1">
    <source>
        <dbReference type="EMBL" id="TNN21616.1"/>
    </source>
</evidence>
<evidence type="ECO:0000313" key="2">
    <source>
        <dbReference type="Proteomes" id="UP000314294"/>
    </source>
</evidence>